<gene>
    <name evidence="1" type="ORF">DICVIV_02845</name>
</gene>
<dbReference type="AlphaFoldDB" id="A0A0D8Y471"/>
<keyword evidence="2" id="KW-1185">Reference proteome</keyword>
<sequence length="130" mass="15062">MKKNSLLSVNLFTKRLCSKTGAKYSHEMSRAPLIICIDPEFSMLNRFFKQAEPERKSTSIYDEVDSNALLDLYGNELPVKVSCFYFYLCLKLDGIGNYNFIKVEAWNVGPAVFKPRFSRRNVKMREQQSS</sequence>
<accession>A0A0D8Y471</accession>
<proteinExistence type="predicted"/>
<protein>
    <submittedName>
        <fullName evidence="1">Uncharacterized protein</fullName>
    </submittedName>
</protein>
<reference evidence="1 2" key="1">
    <citation type="submission" date="2013-11" db="EMBL/GenBank/DDBJ databases">
        <title>Draft genome of the bovine lungworm Dictyocaulus viviparus.</title>
        <authorList>
            <person name="Mitreva M."/>
        </authorList>
    </citation>
    <scope>NUCLEOTIDE SEQUENCE [LARGE SCALE GENOMIC DNA]</scope>
    <source>
        <strain evidence="1 2">HannoverDv2000</strain>
    </source>
</reference>
<evidence type="ECO:0000313" key="1">
    <source>
        <dbReference type="EMBL" id="KJH50987.1"/>
    </source>
</evidence>
<reference evidence="2" key="2">
    <citation type="journal article" date="2016" name="Sci. Rep.">
        <title>Dictyocaulus viviparus genome, variome and transcriptome elucidate lungworm biology and support future intervention.</title>
        <authorList>
            <person name="McNulty S.N."/>
            <person name="Strube C."/>
            <person name="Rosa B.A."/>
            <person name="Martin J.C."/>
            <person name="Tyagi R."/>
            <person name="Choi Y.J."/>
            <person name="Wang Q."/>
            <person name="Hallsworth Pepin K."/>
            <person name="Zhang X."/>
            <person name="Ozersky P."/>
            <person name="Wilson R.K."/>
            <person name="Sternberg P.W."/>
            <person name="Gasser R.B."/>
            <person name="Mitreva M."/>
        </authorList>
    </citation>
    <scope>NUCLEOTIDE SEQUENCE [LARGE SCALE GENOMIC DNA]</scope>
    <source>
        <strain evidence="2">HannoverDv2000</strain>
    </source>
</reference>
<dbReference type="EMBL" id="KN716193">
    <property type="protein sequence ID" value="KJH50987.1"/>
    <property type="molecule type" value="Genomic_DNA"/>
</dbReference>
<dbReference type="Proteomes" id="UP000053766">
    <property type="component" value="Unassembled WGS sequence"/>
</dbReference>
<name>A0A0D8Y471_DICVI</name>
<evidence type="ECO:0000313" key="2">
    <source>
        <dbReference type="Proteomes" id="UP000053766"/>
    </source>
</evidence>
<dbReference type="OrthoDB" id="16434at2759"/>
<dbReference type="STRING" id="29172.A0A0D8Y471"/>
<organism evidence="1 2">
    <name type="scientific">Dictyocaulus viviparus</name>
    <name type="common">Bovine lungworm</name>
    <dbReference type="NCBI Taxonomy" id="29172"/>
    <lineage>
        <taxon>Eukaryota</taxon>
        <taxon>Metazoa</taxon>
        <taxon>Ecdysozoa</taxon>
        <taxon>Nematoda</taxon>
        <taxon>Chromadorea</taxon>
        <taxon>Rhabditida</taxon>
        <taxon>Rhabditina</taxon>
        <taxon>Rhabditomorpha</taxon>
        <taxon>Strongyloidea</taxon>
        <taxon>Metastrongylidae</taxon>
        <taxon>Dictyocaulus</taxon>
    </lineage>
</organism>